<dbReference type="PANTHER" id="PTHR24350">
    <property type="entry name" value="SERINE/THREONINE-PROTEIN KINASE IAL-RELATED"/>
    <property type="match status" value="1"/>
</dbReference>
<dbReference type="PROSITE" id="PS50011">
    <property type="entry name" value="PROTEIN_KINASE_DOM"/>
    <property type="match status" value="1"/>
</dbReference>
<keyword evidence="5 9" id="KW-0067">ATP-binding</keyword>
<dbReference type="GeneID" id="9615368"/>
<name>D8TXK0_VOLCA</name>
<dbReference type="InterPro" id="IPR030616">
    <property type="entry name" value="Aur-like"/>
</dbReference>
<evidence type="ECO:0000256" key="10">
    <source>
        <dbReference type="PIRSR" id="PIRSR630616-3"/>
    </source>
</evidence>
<dbReference type="Gene3D" id="3.30.200.20">
    <property type="entry name" value="Phosphorylase Kinase, domain 1"/>
    <property type="match status" value="1"/>
</dbReference>
<dbReference type="PROSITE" id="PS00108">
    <property type="entry name" value="PROTEIN_KINASE_ST"/>
    <property type="match status" value="1"/>
</dbReference>
<evidence type="ECO:0000256" key="11">
    <source>
        <dbReference type="PROSITE-ProRule" id="PRU10141"/>
    </source>
</evidence>
<dbReference type="GO" id="GO:0004674">
    <property type="term" value="F:protein serine/threonine kinase activity"/>
    <property type="evidence" value="ECO:0007669"/>
    <property type="project" value="UniProtKB-KW"/>
</dbReference>
<accession>D8TXK0</accession>
<dbReference type="InterPro" id="IPR008271">
    <property type="entry name" value="Ser/Thr_kinase_AS"/>
</dbReference>
<evidence type="ECO:0000256" key="1">
    <source>
        <dbReference type="ARBA" id="ARBA00022527"/>
    </source>
</evidence>
<dbReference type="SMART" id="SM00220">
    <property type="entry name" value="S_TKc"/>
    <property type="match status" value="1"/>
</dbReference>
<sequence length="344" mass="38719">MLQPLKSSNLVNTGAQATAKLSQGEHNGLQQDERGTFKASNADAGQNTGNSTASTSRRWTLDDFEIGKALGKGKFGNVYLARERQSKFVVALKVLFKSQLQDSNVEQQIRREIEIQAHLCHPNILQLYGYFYDKDKLYMVLEYAARGELYKELVCCTHFGESRSASYILSLARALQYCHSHNVIHRDIKPENLLLGLDGELKLADFGWSVHAPSNRRRTMCGTLDYLSPEMVEHKIHTSAVDNWCLGVLTYEFLFGGPPFEAPDHYDTYKRISKVDLRFPDSPEVSPEAKAFIRKVCEAPAGRCDPYISALLLIKDASQRLPLTEVENDPWIRAHADPKLLGGQ</sequence>
<evidence type="ECO:0000256" key="7">
    <source>
        <dbReference type="ARBA" id="ARBA00048679"/>
    </source>
</evidence>
<keyword evidence="2 13" id="KW-0808">Transferase</keyword>
<dbReference type="CDD" id="cd14007">
    <property type="entry name" value="STKc_Aurora"/>
    <property type="match status" value="1"/>
</dbReference>
<comment type="catalytic activity">
    <reaction evidence="7 13">
        <text>L-seryl-[protein] + ATP = O-phospho-L-seryl-[protein] + ADP + H(+)</text>
        <dbReference type="Rhea" id="RHEA:17989"/>
        <dbReference type="Rhea" id="RHEA-COMP:9863"/>
        <dbReference type="Rhea" id="RHEA-COMP:11604"/>
        <dbReference type="ChEBI" id="CHEBI:15378"/>
        <dbReference type="ChEBI" id="CHEBI:29999"/>
        <dbReference type="ChEBI" id="CHEBI:30616"/>
        <dbReference type="ChEBI" id="CHEBI:83421"/>
        <dbReference type="ChEBI" id="CHEBI:456216"/>
        <dbReference type="EC" id="2.7.11.1"/>
    </reaction>
</comment>
<evidence type="ECO:0000256" key="13">
    <source>
        <dbReference type="RuleBase" id="RU367134"/>
    </source>
</evidence>
<evidence type="ECO:0000256" key="8">
    <source>
        <dbReference type="PIRSR" id="PIRSR630616-1"/>
    </source>
</evidence>
<keyword evidence="1 12" id="KW-0723">Serine/threonine-protein kinase</keyword>
<dbReference type="SUPFAM" id="SSF56112">
    <property type="entry name" value="Protein kinase-like (PK-like)"/>
    <property type="match status" value="1"/>
</dbReference>
<feature type="binding site" evidence="9">
    <location>
        <begin position="142"/>
        <end position="144"/>
    </location>
    <ligand>
        <name>ATP</name>
        <dbReference type="ChEBI" id="CHEBI:30616"/>
    </ligand>
</feature>
<dbReference type="Gene3D" id="1.10.510.10">
    <property type="entry name" value="Transferase(Phosphotransferase) domain 1"/>
    <property type="match status" value="1"/>
</dbReference>
<dbReference type="EC" id="2.7.11.1" evidence="13"/>
<gene>
    <name evidence="15" type="primary">alk2b</name>
    <name evidence="15" type="ORF">VOLCADRAFT_127317</name>
</gene>
<feature type="binding site" evidence="9">
    <location>
        <position position="74"/>
    </location>
    <ligand>
        <name>ATP</name>
        <dbReference type="ChEBI" id="CHEBI:30616"/>
    </ligand>
</feature>
<dbReference type="FunCoup" id="D8TXK0">
    <property type="interactions" value="1080"/>
</dbReference>
<organism evidence="16">
    <name type="scientific">Volvox carteri f. nagariensis</name>
    <dbReference type="NCBI Taxonomy" id="3068"/>
    <lineage>
        <taxon>Eukaryota</taxon>
        <taxon>Viridiplantae</taxon>
        <taxon>Chlorophyta</taxon>
        <taxon>core chlorophytes</taxon>
        <taxon>Chlorophyceae</taxon>
        <taxon>CS clade</taxon>
        <taxon>Chlamydomonadales</taxon>
        <taxon>Volvocaceae</taxon>
        <taxon>Volvox</taxon>
    </lineage>
</organism>
<keyword evidence="4 13" id="KW-0418">Kinase</keyword>
<feature type="cross-link" description="Glycyl lysine isopeptide (Lys-Gly) (interchain with G-Cter in SUMO2)" evidence="10">
    <location>
        <position position="189"/>
    </location>
</feature>
<dbReference type="FunFam" id="1.10.510.10:FF:000235">
    <property type="entry name" value="Serine/threonine-protein kinase ark1"/>
    <property type="match status" value="1"/>
</dbReference>
<evidence type="ECO:0000256" key="3">
    <source>
        <dbReference type="ARBA" id="ARBA00022741"/>
    </source>
</evidence>
<evidence type="ECO:0000256" key="6">
    <source>
        <dbReference type="ARBA" id="ARBA00047899"/>
    </source>
</evidence>
<keyword evidence="16" id="KW-1185">Reference proteome</keyword>
<dbReference type="KEGG" id="vcn:VOLCADRAFT_127317"/>
<feature type="binding site" evidence="9">
    <location>
        <begin position="191"/>
        <end position="192"/>
    </location>
    <ligand>
        <name>ATP</name>
        <dbReference type="ChEBI" id="CHEBI:30616"/>
    </ligand>
</feature>
<dbReference type="InterPro" id="IPR011009">
    <property type="entry name" value="Kinase-like_dom_sf"/>
</dbReference>
<dbReference type="eggNOG" id="KOG0580">
    <property type="taxonomic scope" value="Eukaryota"/>
</dbReference>
<dbReference type="InParanoid" id="D8TXK0"/>
<comment type="similarity">
    <text evidence="13">Belongs to the protein kinase superfamily. Ser/Thr protein kinase family. Aurora subfamily.</text>
</comment>
<dbReference type="STRING" id="3068.D8TXK0"/>
<evidence type="ECO:0000256" key="5">
    <source>
        <dbReference type="ARBA" id="ARBA00022840"/>
    </source>
</evidence>
<dbReference type="RefSeq" id="XP_002951208.1">
    <property type="nucleotide sequence ID" value="XM_002951162.1"/>
</dbReference>
<evidence type="ECO:0000259" key="14">
    <source>
        <dbReference type="PROSITE" id="PS50011"/>
    </source>
</evidence>
<dbReference type="GO" id="GO:0005524">
    <property type="term" value="F:ATP binding"/>
    <property type="evidence" value="ECO:0007669"/>
    <property type="project" value="UniProtKB-UniRule"/>
</dbReference>
<evidence type="ECO:0000256" key="9">
    <source>
        <dbReference type="PIRSR" id="PIRSR630616-2"/>
    </source>
</evidence>
<dbReference type="Proteomes" id="UP000001058">
    <property type="component" value="Unassembled WGS sequence"/>
</dbReference>
<feature type="binding site" evidence="9">
    <location>
        <position position="205"/>
    </location>
    <ligand>
        <name>ATP</name>
        <dbReference type="ChEBI" id="CHEBI:30616"/>
    </ligand>
</feature>
<dbReference type="Pfam" id="PF00069">
    <property type="entry name" value="Pkinase"/>
    <property type="match status" value="1"/>
</dbReference>
<dbReference type="AlphaFoldDB" id="D8TXK0"/>
<dbReference type="OrthoDB" id="377346at2759"/>
<feature type="domain" description="Protein kinase" evidence="14">
    <location>
        <begin position="64"/>
        <end position="332"/>
    </location>
</feature>
<feature type="active site" description="Proton acceptor" evidence="8">
    <location>
        <position position="187"/>
    </location>
</feature>
<evidence type="ECO:0000313" key="16">
    <source>
        <dbReference type="Proteomes" id="UP000001058"/>
    </source>
</evidence>
<dbReference type="InterPro" id="IPR017441">
    <property type="entry name" value="Protein_kinase_ATP_BS"/>
</dbReference>
<proteinExistence type="inferred from homology"/>
<keyword evidence="3 9" id="KW-0547">Nucleotide-binding</keyword>
<dbReference type="FunFam" id="3.30.200.20:FF:000042">
    <property type="entry name" value="Aurora kinase A"/>
    <property type="match status" value="1"/>
</dbReference>
<reference evidence="15 16" key="1">
    <citation type="journal article" date="2010" name="Science">
        <title>Genomic analysis of organismal complexity in the multicellular green alga Volvox carteri.</title>
        <authorList>
            <person name="Prochnik S.E."/>
            <person name="Umen J."/>
            <person name="Nedelcu A.M."/>
            <person name="Hallmann A."/>
            <person name="Miller S.M."/>
            <person name="Nishii I."/>
            <person name="Ferris P."/>
            <person name="Kuo A."/>
            <person name="Mitros T."/>
            <person name="Fritz-Laylin L.K."/>
            <person name="Hellsten U."/>
            <person name="Chapman J."/>
            <person name="Simakov O."/>
            <person name="Rensing S.A."/>
            <person name="Terry A."/>
            <person name="Pangilinan J."/>
            <person name="Kapitonov V."/>
            <person name="Jurka J."/>
            <person name="Salamov A."/>
            <person name="Shapiro H."/>
            <person name="Schmutz J."/>
            <person name="Grimwood J."/>
            <person name="Lindquist E."/>
            <person name="Lucas S."/>
            <person name="Grigoriev I.V."/>
            <person name="Schmitt R."/>
            <person name="Kirk D."/>
            <person name="Rokhsar D.S."/>
        </authorList>
    </citation>
    <scope>NUCLEOTIDE SEQUENCE [LARGE SCALE GENOMIC DNA]</scope>
    <source>
        <strain evidence="16">f. Nagariensis / Eve</strain>
    </source>
</reference>
<dbReference type="PROSITE" id="PS00107">
    <property type="entry name" value="PROTEIN_KINASE_ATP"/>
    <property type="match status" value="1"/>
</dbReference>
<dbReference type="EMBL" id="GL378343">
    <property type="protein sequence ID" value="EFJ47737.1"/>
    <property type="molecule type" value="Genomic_DNA"/>
</dbReference>
<feature type="binding site" evidence="9 11">
    <location>
        <position position="93"/>
    </location>
    <ligand>
        <name>ATP</name>
        <dbReference type="ChEBI" id="CHEBI:30616"/>
    </ligand>
</feature>
<evidence type="ECO:0000313" key="15">
    <source>
        <dbReference type="EMBL" id="EFJ47737.1"/>
    </source>
</evidence>
<evidence type="ECO:0000256" key="4">
    <source>
        <dbReference type="ARBA" id="ARBA00022777"/>
    </source>
</evidence>
<dbReference type="InterPro" id="IPR000719">
    <property type="entry name" value="Prot_kinase_dom"/>
</dbReference>
<comment type="catalytic activity">
    <reaction evidence="6 13">
        <text>L-threonyl-[protein] + ATP = O-phospho-L-threonyl-[protein] + ADP + H(+)</text>
        <dbReference type="Rhea" id="RHEA:46608"/>
        <dbReference type="Rhea" id="RHEA-COMP:11060"/>
        <dbReference type="Rhea" id="RHEA-COMP:11605"/>
        <dbReference type="ChEBI" id="CHEBI:15378"/>
        <dbReference type="ChEBI" id="CHEBI:30013"/>
        <dbReference type="ChEBI" id="CHEBI:30616"/>
        <dbReference type="ChEBI" id="CHEBI:61977"/>
        <dbReference type="ChEBI" id="CHEBI:456216"/>
        <dbReference type="EC" id="2.7.11.1"/>
    </reaction>
</comment>
<evidence type="ECO:0000256" key="2">
    <source>
        <dbReference type="ARBA" id="ARBA00022679"/>
    </source>
</evidence>
<evidence type="ECO:0000256" key="12">
    <source>
        <dbReference type="RuleBase" id="RU000304"/>
    </source>
</evidence>
<protein>
    <recommendedName>
        <fullName evidence="13">Aurora kinase</fullName>
        <ecNumber evidence="13">2.7.11.1</ecNumber>
    </recommendedName>
</protein>